<dbReference type="EMBL" id="GL883078">
    <property type="protein sequence ID" value="EGF90983.1"/>
    <property type="molecule type" value="Genomic_DNA"/>
</dbReference>
<evidence type="ECO:0000313" key="2">
    <source>
        <dbReference type="Proteomes" id="UP000006512"/>
    </source>
</evidence>
<dbReference type="OrthoDB" id="8156917at2"/>
<evidence type="ECO:0000313" key="1">
    <source>
        <dbReference type="EMBL" id="EGF90983.1"/>
    </source>
</evidence>
<gene>
    <name evidence="1" type="ORF">ABI_23960</name>
</gene>
<dbReference type="HOGENOM" id="CLU_051479_3_0_5"/>
<dbReference type="Gene3D" id="3.40.109.10">
    <property type="entry name" value="NADH Oxidase"/>
    <property type="match status" value="1"/>
</dbReference>
<dbReference type="AlphaFoldDB" id="F4QNS5"/>
<proteinExistence type="predicted"/>
<dbReference type="InterPro" id="IPR000415">
    <property type="entry name" value="Nitroreductase-like"/>
</dbReference>
<dbReference type="Proteomes" id="UP000006512">
    <property type="component" value="Unassembled WGS sequence"/>
</dbReference>
<dbReference type="STRING" id="715226.ABI_23960"/>
<keyword evidence="2" id="KW-1185">Reference proteome</keyword>
<reference evidence="2" key="1">
    <citation type="submission" date="2011-03" db="EMBL/GenBank/DDBJ databases">
        <title>Draft genome sequence of Brevundimonas diminuta.</title>
        <authorList>
            <person name="Brown P.J.B."/>
            <person name="Buechlein A."/>
            <person name="Hemmerich C."/>
            <person name="Brun Y.V."/>
        </authorList>
    </citation>
    <scope>NUCLEOTIDE SEQUENCE [LARGE SCALE GENOMIC DNA]</scope>
    <source>
        <strain evidence="2">C19</strain>
    </source>
</reference>
<accession>F4QNS5</accession>
<dbReference type="eggNOG" id="COG0778">
    <property type="taxonomic scope" value="Bacteria"/>
</dbReference>
<protein>
    <submittedName>
        <fullName evidence="1">C</fullName>
    </submittedName>
</protein>
<dbReference type="SUPFAM" id="SSF55469">
    <property type="entry name" value="FMN-dependent nitroreductase-like"/>
    <property type="match status" value="1"/>
</dbReference>
<dbReference type="RefSeq" id="WP_006273167.1">
    <property type="nucleotide sequence ID" value="NZ_GL883078.1"/>
</dbReference>
<dbReference type="GO" id="GO:0016491">
    <property type="term" value="F:oxidoreductase activity"/>
    <property type="evidence" value="ECO:0007669"/>
    <property type="project" value="InterPro"/>
</dbReference>
<sequence length="327" mass="35660">MSLSSDQIHTVVAEAAFAPNVHNIQPARWRFTGQDVILYEDTCRRLPAGDPTGRDSAISLGAAAEGLAIALSAQGWGLEDNPDPQPDEAPMRFVHRFRLVKRDSEDILYRVLQRRYSHRGAFLPLKPLDRQAAQGMTGDSLAVITEPEALAQVARAYDAASLRFFRDAAFRAELVSWMRLSRTHPRWALDGLNAEAMALSPVEAMGAGFVLKPRVFSVLDTIGLAGPLTGEASRVTDSAAVVVFHRPVGEDPFMSGREFHRNWLRMVAASFQGAVMAALADDVVASATVARLTGLDASKRIISTWRIGRVTGLPPARARLPVDEILV</sequence>
<organism evidence="1 2">
    <name type="scientific">Asticcacaulis biprosthecium C19</name>
    <dbReference type="NCBI Taxonomy" id="715226"/>
    <lineage>
        <taxon>Bacteria</taxon>
        <taxon>Pseudomonadati</taxon>
        <taxon>Pseudomonadota</taxon>
        <taxon>Alphaproteobacteria</taxon>
        <taxon>Caulobacterales</taxon>
        <taxon>Caulobacteraceae</taxon>
        <taxon>Asticcacaulis</taxon>
    </lineage>
</organism>
<name>F4QNS5_9CAUL</name>